<protein>
    <submittedName>
        <fullName evidence="1">3170_t:CDS:1</fullName>
    </submittedName>
</protein>
<organism evidence="1 2">
    <name type="scientific">Gigaspora margarita</name>
    <dbReference type="NCBI Taxonomy" id="4874"/>
    <lineage>
        <taxon>Eukaryota</taxon>
        <taxon>Fungi</taxon>
        <taxon>Fungi incertae sedis</taxon>
        <taxon>Mucoromycota</taxon>
        <taxon>Glomeromycotina</taxon>
        <taxon>Glomeromycetes</taxon>
        <taxon>Diversisporales</taxon>
        <taxon>Gigasporaceae</taxon>
        <taxon>Gigaspora</taxon>
    </lineage>
</organism>
<comment type="caution">
    <text evidence="1">The sequence shown here is derived from an EMBL/GenBank/DDBJ whole genome shotgun (WGS) entry which is preliminary data.</text>
</comment>
<feature type="non-terminal residue" evidence="1">
    <location>
        <position position="1"/>
    </location>
</feature>
<reference evidence="1 2" key="1">
    <citation type="submission" date="2021-06" db="EMBL/GenBank/DDBJ databases">
        <authorList>
            <person name="Kallberg Y."/>
            <person name="Tangrot J."/>
            <person name="Rosling A."/>
        </authorList>
    </citation>
    <scope>NUCLEOTIDE SEQUENCE [LARGE SCALE GENOMIC DNA]</scope>
    <source>
        <strain evidence="1 2">120-4 pot B 10/14</strain>
    </source>
</reference>
<name>A0ABN7X1R2_GIGMA</name>
<proteinExistence type="predicted"/>
<dbReference type="EMBL" id="CAJVQB010081200">
    <property type="protein sequence ID" value="CAG8845857.1"/>
    <property type="molecule type" value="Genomic_DNA"/>
</dbReference>
<keyword evidence="2" id="KW-1185">Reference proteome</keyword>
<gene>
    <name evidence="1" type="ORF">GMARGA_LOCUS37870</name>
</gene>
<sequence>YIDYNEGYTYLLSELQEIYSKNPFETEDLYNINAIKKVYSEKQR</sequence>
<dbReference type="Proteomes" id="UP000789901">
    <property type="component" value="Unassembled WGS sequence"/>
</dbReference>
<evidence type="ECO:0000313" key="2">
    <source>
        <dbReference type="Proteomes" id="UP000789901"/>
    </source>
</evidence>
<evidence type="ECO:0000313" key="1">
    <source>
        <dbReference type="EMBL" id="CAG8845857.1"/>
    </source>
</evidence>
<accession>A0ABN7X1R2</accession>